<dbReference type="InterPro" id="IPR006176">
    <property type="entry name" value="3-OHacyl-CoA_DH_NAD-bd"/>
</dbReference>
<dbReference type="FunFam" id="3.40.50.720:FF:000009">
    <property type="entry name" value="Fatty oxidation complex, alpha subunit"/>
    <property type="match status" value="1"/>
</dbReference>
<dbReference type="Gene3D" id="1.10.1040.10">
    <property type="entry name" value="N-(1-d-carboxylethyl)-l-norvaline Dehydrogenase, domain 2"/>
    <property type="match status" value="1"/>
</dbReference>
<feature type="binding site" evidence="3">
    <location>
        <position position="37"/>
    </location>
    <ligand>
        <name>NAD(+)</name>
        <dbReference type="ChEBI" id="CHEBI:57540"/>
    </ligand>
</feature>
<sequence>MSKLSSIKKVAVVGAGTMGQGIAQVCAMAGLDVILYDLNSDMLAKALVSVERNLDKGIERGKVSEQLKNDTLARLTTVSSEDLLVADLIIEAIVEKLEIKQSLFQKLEAINSEHTILASNTSSIPITRIAAGLKRPQNFVGMHFFNPAHIMKLVEVISGAATDKVVAQTVYDLAKKLGKVPVHAQDAPGFIVNRVARHFYVEGLKVLEESVSDVNGIDRLVESSGFKMGPFRLMDLIGVDTNYSVTESMFNAFHQDSKFRPSRIQQQKVDAGHHGRKSARGFYEYD</sequence>
<evidence type="ECO:0000259" key="5">
    <source>
        <dbReference type="Pfam" id="PF00725"/>
    </source>
</evidence>
<dbReference type="Proteomes" id="UP000075606">
    <property type="component" value="Unassembled WGS sequence"/>
</dbReference>
<organism evidence="7 8">
    <name type="scientific">Roseivirga spongicola</name>
    <dbReference type="NCBI Taxonomy" id="333140"/>
    <lineage>
        <taxon>Bacteria</taxon>
        <taxon>Pseudomonadati</taxon>
        <taxon>Bacteroidota</taxon>
        <taxon>Cytophagia</taxon>
        <taxon>Cytophagales</taxon>
        <taxon>Roseivirgaceae</taxon>
        <taxon>Roseivirga</taxon>
    </lineage>
</organism>
<reference evidence="7 8" key="1">
    <citation type="submission" date="2016-01" db="EMBL/GenBank/DDBJ databases">
        <title>Genome sequencing of Roseivirga spongicola UST030701-084.</title>
        <authorList>
            <person name="Selvaratnam C."/>
            <person name="Thevarajoo S."/>
            <person name="Goh K.M."/>
            <person name="Ee R."/>
            <person name="Chan K.-G."/>
            <person name="Chong C.S."/>
        </authorList>
    </citation>
    <scope>NUCLEOTIDE SEQUENCE [LARGE SCALE GENOMIC DNA]</scope>
    <source>
        <strain evidence="7 8">UST030701-084</strain>
    </source>
</reference>
<protein>
    <submittedName>
        <fullName evidence="7">3-hydroxybutyryl-CoA dehydrogenase</fullName>
    </submittedName>
</protein>
<keyword evidence="8" id="KW-1185">Reference proteome</keyword>
<dbReference type="Gene3D" id="3.40.50.720">
    <property type="entry name" value="NAD(P)-binding Rossmann-like Domain"/>
    <property type="match status" value="1"/>
</dbReference>
<dbReference type="Pfam" id="PF02737">
    <property type="entry name" value="3HCDH_N"/>
    <property type="match status" value="1"/>
</dbReference>
<dbReference type="GO" id="GO:0008691">
    <property type="term" value="F:3-hydroxybutyryl-CoA dehydrogenase activity"/>
    <property type="evidence" value="ECO:0007669"/>
    <property type="project" value="TreeGrafter"/>
</dbReference>
<feature type="binding site" evidence="3">
    <location>
        <position position="100"/>
    </location>
    <ligand>
        <name>NAD(+)</name>
        <dbReference type="ChEBI" id="CHEBI:57540"/>
    </ligand>
</feature>
<feature type="domain" description="3-hydroxyacyl-CoA dehydrogenase NAD binding" evidence="6">
    <location>
        <begin position="9"/>
        <end position="186"/>
    </location>
</feature>
<feature type="binding site" evidence="3">
    <location>
        <position position="95"/>
    </location>
    <ligand>
        <name>NAD(+)</name>
        <dbReference type="ChEBI" id="CHEBI:57540"/>
    </ligand>
</feature>
<feature type="region of interest" description="Disordered" evidence="4">
    <location>
        <begin position="265"/>
        <end position="286"/>
    </location>
</feature>
<dbReference type="RefSeq" id="WP_068217509.1">
    <property type="nucleotide sequence ID" value="NZ_LRPC01000001.1"/>
</dbReference>
<evidence type="ECO:0000313" key="7">
    <source>
        <dbReference type="EMBL" id="KYG78217.1"/>
    </source>
</evidence>
<dbReference type="InterPro" id="IPR006108">
    <property type="entry name" value="3HC_DH_C"/>
</dbReference>
<dbReference type="SUPFAM" id="SSF48179">
    <property type="entry name" value="6-phosphogluconate dehydrogenase C-terminal domain-like"/>
    <property type="match status" value="1"/>
</dbReference>
<dbReference type="GO" id="GO:0006635">
    <property type="term" value="P:fatty acid beta-oxidation"/>
    <property type="evidence" value="ECO:0007669"/>
    <property type="project" value="TreeGrafter"/>
</dbReference>
<evidence type="ECO:0000256" key="2">
    <source>
        <dbReference type="PIRSR" id="PIRSR000105-1"/>
    </source>
</evidence>
<proteinExistence type="predicted"/>
<accession>A0A150XHL9</accession>
<dbReference type="STRING" id="333140.AWW68_05470"/>
<dbReference type="AlphaFoldDB" id="A0A150XHL9"/>
<evidence type="ECO:0000259" key="6">
    <source>
        <dbReference type="Pfam" id="PF02737"/>
    </source>
</evidence>
<dbReference type="EMBL" id="LRPC01000001">
    <property type="protein sequence ID" value="KYG78217.1"/>
    <property type="molecule type" value="Genomic_DNA"/>
</dbReference>
<evidence type="ECO:0000256" key="3">
    <source>
        <dbReference type="PIRSR" id="PIRSR000105-2"/>
    </source>
</evidence>
<dbReference type="InterPro" id="IPR013328">
    <property type="entry name" value="6PGD_dom2"/>
</dbReference>
<name>A0A150XHL9_9BACT</name>
<keyword evidence="1" id="KW-0560">Oxidoreductase</keyword>
<dbReference type="InterPro" id="IPR036291">
    <property type="entry name" value="NAD(P)-bd_dom_sf"/>
</dbReference>
<keyword evidence="3" id="KW-0520">NAD</keyword>
<dbReference type="InterPro" id="IPR022694">
    <property type="entry name" value="3-OHacyl-CoA_DH"/>
</dbReference>
<gene>
    <name evidence="7" type="ORF">AWW68_05470</name>
</gene>
<dbReference type="PIRSF" id="PIRSF000105">
    <property type="entry name" value="HCDH"/>
    <property type="match status" value="1"/>
</dbReference>
<dbReference type="SUPFAM" id="SSF51735">
    <property type="entry name" value="NAD(P)-binding Rossmann-fold domains"/>
    <property type="match status" value="1"/>
</dbReference>
<comment type="caution">
    <text evidence="7">The sequence shown here is derived from an EMBL/GenBank/DDBJ whole genome shotgun (WGS) entry which is preliminary data.</text>
</comment>
<feature type="binding site" evidence="3">
    <location>
        <position position="277"/>
    </location>
    <ligand>
        <name>NAD(+)</name>
        <dbReference type="ChEBI" id="CHEBI:57540"/>
    </ligand>
</feature>
<evidence type="ECO:0000256" key="1">
    <source>
        <dbReference type="ARBA" id="ARBA00023002"/>
    </source>
</evidence>
<dbReference type="OrthoDB" id="9771883at2"/>
<feature type="site" description="Important for catalytic activity" evidence="2">
    <location>
        <position position="143"/>
    </location>
</feature>
<feature type="binding site" evidence="3">
    <location>
        <position position="122"/>
    </location>
    <ligand>
        <name>NAD(+)</name>
        <dbReference type="ChEBI" id="CHEBI:57540"/>
    </ligand>
</feature>
<feature type="binding site" evidence="3">
    <location>
        <begin position="14"/>
        <end position="19"/>
    </location>
    <ligand>
        <name>NAD(+)</name>
        <dbReference type="ChEBI" id="CHEBI:57540"/>
    </ligand>
</feature>
<feature type="domain" description="3-hydroxyacyl-CoA dehydrogenase C-terminal" evidence="5">
    <location>
        <begin position="189"/>
        <end position="285"/>
    </location>
</feature>
<dbReference type="GO" id="GO:0070403">
    <property type="term" value="F:NAD+ binding"/>
    <property type="evidence" value="ECO:0007669"/>
    <property type="project" value="InterPro"/>
</dbReference>
<dbReference type="InterPro" id="IPR008927">
    <property type="entry name" value="6-PGluconate_DH-like_C_sf"/>
</dbReference>
<dbReference type="PANTHER" id="PTHR48075:SF5">
    <property type="entry name" value="3-HYDROXYBUTYRYL-COA DEHYDROGENASE"/>
    <property type="match status" value="1"/>
</dbReference>
<dbReference type="Pfam" id="PF00725">
    <property type="entry name" value="3HCDH"/>
    <property type="match status" value="1"/>
</dbReference>
<dbReference type="PANTHER" id="PTHR48075">
    <property type="entry name" value="3-HYDROXYACYL-COA DEHYDROGENASE FAMILY PROTEIN"/>
    <property type="match status" value="1"/>
</dbReference>
<evidence type="ECO:0000313" key="8">
    <source>
        <dbReference type="Proteomes" id="UP000075606"/>
    </source>
</evidence>
<feature type="binding site" evidence="3">
    <location>
        <position position="146"/>
    </location>
    <ligand>
        <name>NAD(+)</name>
        <dbReference type="ChEBI" id="CHEBI:57540"/>
    </ligand>
</feature>
<evidence type="ECO:0000256" key="4">
    <source>
        <dbReference type="SAM" id="MobiDB-lite"/>
    </source>
</evidence>